<reference evidence="3 4" key="1">
    <citation type="submission" date="2015-08" db="EMBL/GenBank/DDBJ databases">
        <title>Draft Genome Sequence of Bacillus vietnamensis UCD-SED5.</title>
        <authorList>
            <person name="Lee R.D."/>
            <person name="Jospin G."/>
            <person name="Lang J.M."/>
            <person name="Coil D.A."/>
            <person name="Eisen J.A."/>
        </authorList>
    </citation>
    <scope>NUCLEOTIDE SEQUENCE [LARGE SCALE GENOMIC DNA]</scope>
    <source>
        <strain evidence="3 4">UCD-SED5</strain>
    </source>
</reference>
<sequence length="506" mass="59069">MTDMLEKLKEELDERVLKDLDFKEKNKLVVRNHFKSNREPSRVKKHFGIGLILSFCFTALFLGVAGFFILNHLGITQDESLSQKNEKTNEIQEHKEPTHPQPKESDEIMTKEEVLHKLFNSVDYFETAAGEFEVYYLSKSTVKYKVRNKGVVGGYEKVIDYPDPKNPRSKEMVSKTYYNKNHVWHLDLDSMEYVKFGIMPEKNIPIVKADDIFKMNPDGILEYDTMNIFRETPPNMLAGISLYNYTYIAKYLRPENEWSIEKQNEKLLGHNTLVIAGTLDDSLVDTMQPDEKEFRIWVDKDTGIMVKNEIYSDTGELVSYLHPKSLVINKTFHENELEPDLDGFHSFRDERDRELQVIEHADTKRSEVEEVMSIQRETMPLFYEFNDPKLSPFSASIEKYRKDLHAYVVYSYDKPVNEVGSGSRLLYTRIHPKDTYLRKTGDFVRPLGEEIDSMKMNGIQWHMFKVDGTDEVHVKGESGDYLIEIVTQKVSRSELKRLLGSFKKVE</sequence>
<evidence type="ECO:0000256" key="1">
    <source>
        <dbReference type="SAM" id="MobiDB-lite"/>
    </source>
</evidence>
<feature type="transmembrane region" description="Helical" evidence="2">
    <location>
        <begin position="47"/>
        <end position="70"/>
    </location>
</feature>
<comment type="caution">
    <text evidence="3">The sequence shown here is derived from an EMBL/GenBank/DDBJ whole genome shotgun (WGS) entry which is preliminary data.</text>
</comment>
<evidence type="ECO:0008006" key="5">
    <source>
        <dbReference type="Google" id="ProtNLM"/>
    </source>
</evidence>
<feature type="region of interest" description="Disordered" evidence="1">
    <location>
        <begin position="84"/>
        <end position="107"/>
    </location>
</feature>
<dbReference type="RefSeq" id="WP_060671154.1">
    <property type="nucleotide sequence ID" value="NZ_LIXZ01000002.1"/>
</dbReference>
<dbReference type="Proteomes" id="UP000050398">
    <property type="component" value="Unassembled WGS sequence"/>
</dbReference>
<proteinExistence type="predicted"/>
<keyword evidence="2" id="KW-1133">Transmembrane helix</keyword>
<dbReference type="PATRIC" id="fig|218284.4.peg.902"/>
<protein>
    <recommendedName>
        <fullName evidence="5">MucB/RseB N-terminal domain-containing protein</fullName>
    </recommendedName>
</protein>
<keyword evidence="2" id="KW-0812">Transmembrane</keyword>
<evidence type="ECO:0000313" key="4">
    <source>
        <dbReference type="Proteomes" id="UP000050398"/>
    </source>
</evidence>
<name>A0A0P6W7H0_9BACI</name>
<accession>A0A0P6W7H0</accession>
<gene>
    <name evidence="3" type="ORF">AM506_04285</name>
</gene>
<dbReference type="EMBL" id="LIXZ01000002">
    <property type="protein sequence ID" value="KPL60953.1"/>
    <property type="molecule type" value="Genomic_DNA"/>
</dbReference>
<dbReference type="OrthoDB" id="2881381at2"/>
<dbReference type="AlphaFoldDB" id="A0A0P6W7H0"/>
<evidence type="ECO:0000313" key="3">
    <source>
        <dbReference type="EMBL" id="KPL60953.1"/>
    </source>
</evidence>
<keyword evidence="2" id="KW-0472">Membrane</keyword>
<organism evidence="3 4">
    <name type="scientific">Rossellomorea vietnamensis</name>
    <dbReference type="NCBI Taxonomy" id="218284"/>
    <lineage>
        <taxon>Bacteria</taxon>
        <taxon>Bacillati</taxon>
        <taxon>Bacillota</taxon>
        <taxon>Bacilli</taxon>
        <taxon>Bacillales</taxon>
        <taxon>Bacillaceae</taxon>
        <taxon>Rossellomorea</taxon>
    </lineage>
</organism>
<evidence type="ECO:0000256" key="2">
    <source>
        <dbReference type="SAM" id="Phobius"/>
    </source>
</evidence>